<reference evidence="2" key="1">
    <citation type="submission" date="2021-03" db="EMBL/GenBank/DDBJ databases">
        <title>Draft genome sequence of rust myrtle Austropuccinia psidii MF-1, a brazilian biotype.</title>
        <authorList>
            <person name="Quecine M.C."/>
            <person name="Pachon D.M.R."/>
            <person name="Bonatelli M.L."/>
            <person name="Correr F.H."/>
            <person name="Franceschini L.M."/>
            <person name="Leite T.F."/>
            <person name="Margarido G.R.A."/>
            <person name="Almeida C.A."/>
            <person name="Ferrarezi J.A."/>
            <person name="Labate C.A."/>
        </authorList>
    </citation>
    <scope>NUCLEOTIDE SEQUENCE</scope>
    <source>
        <strain evidence="2">MF-1</strain>
    </source>
</reference>
<dbReference type="AlphaFoldDB" id="A0A9Q3EB76"/>
<evidence type="ECO:0000259" key="1">
    <source>
        <dbReference type="Pfam" id="PF07727"/>
    </source>
</evidence>
<dbReference type="Pfam" id="PF07727">
    <property type="entry name" value="RVT_2"/>
    <property type="match status" value="1"/>
</dbReference>
<accession>A0A9Q3EB76</accession>
<dbReference type="Proteomes" id="UP000765509">
    <property type="component" value="Unassembled WGS sequence"/>
</dbReference>
<feature type="domain" description="Reverse transcriptase Ty1/copia-type" evidence="1">
    <location>
        <begin position="20"/>
        <end position="125"/>
    </location>
</feature>
<sequence>MGRSFNIECVQDDWNHLGLQKKRDSENQILDYNARLCAQAFPQTLGVDFSKTFAPTGKLHSLRTLISLFSSKNLSLEQLDIKSSFFNAPLEEDVYLSILQGLDRDNKTMCLKLKKEIYGLKQAPLE</sequence>
<organism evidence="2 3">
    <name type="scientific">Austropuccinia psidii MF-1</name>
    <dbReference type="NCBI Taxonomy" id="1389203"/>
    <lineage>
        <taxon>Eukaryota</taxon>
        <taxon>Fungi</taxon>
        <taxon>Dikarya</taxon>
        <taxon>Basidiomycota</taxon>
        <taxon>Pucciniomycotina</taxon>
        <taxon>Pucciniomycetes</taxon>
        <taxon>Pucciniales</taxon>
        <taxon>Sphaerophragmiaceae</taxon>
        <taxon>Austropuccinia</taxon>
    </lineage>
</organism>
<name>A0A9Q3EB76_9BASI</name>
<evidence type="ECO:0000313" key="3">
    <source>
        <dbReference type="Proteomes" id="UP000765509"/>
    </source>
</evidence>
<dbReference type="InterPro" id="IPR013103">
    <property type="entry name" value="RVT_2"/>
</dbReference>
<keyword evidence="3" id="KW-1185">Reference proteome</keyword>
<protein>
    <recommendedName>
        <fullName evidence="1">Reverse transcriptase Ty1/copia-type domain-containing protein</fullName>
    </recommendedName>
</protein>
<proteinExistence type="predicted"/>
<gene>
    <name evidence="2" type="ORF">O181_055458</name>
</gene>
<comment type="caution">
    <text evidence="2">The sequence shown here is derived from an EMBL/GenBank/DDBJ whole genome shotgun (WGS) entry which is preliminary data.</text>
</comment>
<dbReference type="EMBL" id="AVOT02024820">
    <property type="protein sequence ID" value="MBW0515743.1"/>
    <property type="molecule type" value="Genomic_DNA"/>
</dbReference>
<dbReference type="OrthoDB" id="6780107at2759"/>
<evidence type="ECO:0000313" key="2">
    <source>
        <dbReference type="EMBL" id="MBW0515743.1"/>
    </source>
</evidence>